<comment type="similarity">
    <text evidence="6">Belongs to the TVP38/TMEM64 family.</text>
</comment>
<reference evidence="9" key="1">
    <citation type="submission" date="2017-01" db="EMBL/GenBank/DDBJ databases">
        <authorList>
            <person name="Varghese N."/>
            <person name="Submissions S."/>
        </authorList>
    </citation>
    <scope>NUCLEOTIDE SEQUENCE [LARGE SCALE GENOMIC DNA]</scope>
    <source>
        <strain evidence="9">DSM 22306</strain>
    </source>
</reference>
<dbReference type="GO" id="GO:0005886">
    <property type="term" value="C:plasma membrane"/>
    <property type="evidence" value="ECO:0007669"/>
    <property type="project" value="UniProtKB-SubCell"/>
</dbReference>
<dbReference type="InterPro" id="IPR015414">
    <property type="entry name" value="TMEM64"/>
</dbReference>
<dbReference type="PANTHER" id="PTHR12677:SF59">
    <property type="entry name" value="GOLGI APPARATUS MEMBRANE PROTEIN TVP38-RELATED"/>
    <property type="match status" value="1"/>
</dbReference>
<sequence length="231" mass="25781">MKLSKILIRNILLFFALIIFFIWGWFDHFSVLLPFDWSDPQNVVESIRASGAIGPFVIIASMALAIVFSPLPSAPIAMAAGATYGHFEGTLYIFMGSLIGSSFAFGISRIMRFETARVWLEERFPKWELSDQRRLMWLVMASRLMPFVSFDLMSYAAGVTVLSYWRFLLATAIGIVPASFLLAHFGDAAMEQSFTINVVLAVVLAAIAGLWAFKSGNNKCSKFLPQEDPDK</sequence>
<dbReference type="STRING" id="619304.SAMN05421760_10316"/>
<dbReference type="EMBL" id="FTOE01000003">
    <property type="protein sequence ID" value="SIS65716.1"/>
    <property type="molecule type" value="Genomic_DNA"/>
</dbReference>
<evidence type="ECO:0000259" key="7">
    <source>
        <dbReference type="Pfam" id="PF09335"/>
    </source>
</evidence>
<dbReference type="InterPro" id="IPR032816">
    <property type="entry name" value="VTT_dom"/>
</dbReference>
<comment type="subcellular location">
    <subcellularLocation>
        <location evidence="1 6">Cell membrane</location>
        <topology evidence="1 6">Multi-pass membrane protein</topology>
    </subcellularLocation>
</comment>
<feature type="transmembrane region" description="Helical" evidence="6">
    <location>
        <begin position="89"/>
        <end position="111"/>
    </location>
</feature>
<dbReference type="PANTHER" id="PTHR12677">
    <property type="entry name" value="GOLGI APPARATUS MEMBRANE PROTEIN TVP38-RELATED"/>
    <property type="match status" value="1"/>
</dbReference>
<organism evidence="8 9">
    <name type="scientific">Neptunomonas antarctica</name>
    <dbReference type="NCBI Taxonomy" id="619304"/>
    <lineage>
        <taxon>Bacteria</taxon>
        <taxon>Pseudomonadati</taxon>
        <taxon>Pseudomonadota</taxon>
        <taxon>Gammaproteobacteria</taxon>
        <taxon>Oceanospirillales</taxon>
        <taxon>Oceanospirillaceae</taxon>
        <taxon>Neptunomonas</taxon>
    </lineage>
</organism>
<evidence type="ECO:0000256" key="3">
    <source>
        <dbReference type="ARBA" id="ARBA00022692"/>
    </source>
</evidence>
<dbReference type="Pfam" id="PF09335">
    <property type="entry name" value="VTT_dom"/>
    <property type="match status" value="1"/>
</dbReference>
<evidence type="ECO:0000256" key="4">
    <source>
        <dbReference type="ARBA" id="ARBA00022989"/>
    </source>
</evidence>
<feature type="transmembrane region" description="Helical" evidence="6">
    <location>
        <begin position="46"/>
        <end position="68"/>
    </location>
</feature>
<keyword evidence="9" id="KW-1185">Reference proteome</keyword>
<dbReference type="OrthoDB" id="9812980at2"/>
<gene>
    <name evidence="8" type="ORF">SAMN05421760_10316</name>
</gene>
<evidence type="ECO:0000313" key="9">
    <source>
        <dbReference type="Proteomes" id="UP000185999"/>
    </source>
</evidence>
<evidence type="ECO:0000256" key="5">
    <source>
        <dbReference type="ARBA" id="ARBA00023136"/>
    </source>
</evidence>
<name>A0A1N7KW48_9GAMM</name>
<keyword evidence="5 6" id="KW-0472">Membrane</keyword>
<feature type="transmembrane region" description="Helical" evidence="6">
    <location>
        <begin position="164"/>
        <end position="182"/>
    </location>
</feature>
<evidence type="ECO:0000256" key="6">
    <source>
        <dbReference type="RuleBase" id="RU366058"/>
    </source>
</evidence>
<feature type="transmembrane region" description="Helical" evidence="6">
    <location>
        <begin position="135"/>
        <end position="157"/>
    </location>
</feature>
<feature type="domain" description="VTT" evidence="7">
    <location>
        <begin position="71"/>
        <end position="187"/>
    </location>
</feature>
<protein>
    <recommendedName>
        <fullName evidence="6">TVP38/TMEM64 family membrane protein</fullName>
    </recommendedName>
</protein>
<dbReference type="AlphaFoldDB" id="A0A1N7KW48"/>
<dbReference type="Proteomes" id="UP000185999">
    <property type="component" value="Unassembled WGS sequence"/>
</dbReference>
<keyword evidence="2 6" id="KW-1003">Cell membrane</keyword>
<accession>A0A1N7KW48</accession>
<evidence type="ECO:0000256" key="1">
    <source>
        <dbReference type="ARBA" id="ARBA00004651"/>
    </source>
</evidence>
<evidence type="ECO:0000313" key="8">
    <source>
        <dbReference type="EMBL" id="SIS65716.1"/>
    </source>
</evidence>
<evidence type="ECO:0000256" key="2">
    <source>
        <dbReference type="ARBA" id="ARBA00022475"/>
    </source>
</evidence>
<keyword evidence="3 6" id="KW-0812">Transmembrane</keyword>
<keyword evidence="4 6" id="KW-1133">Transmembrane helix</keyword>
<feature type="transmembrane region" description="Helical" evidence="6">
    <location>
        <begin position="194"/>
        <end position="213"/>
    </location>
</feature>
<proteinExistence type="inferred from homology"/>
<feature type="transmembrane region" description="Helical" evidence="6">
    <location>
        <begin position="7"/>
        <end position="26"/>
    </location>
</feature>
<dbReference type="RefSeq" id="WP_054339623.1">
    <property type="nucleotide sequence ID" value="NZ_FTOE01000003.1"/>
</dbReference>